<dbReference type="EMBL" id="CAJNDS010002712">
    <property type="protein sequence ID" value="CAE7570632.1"/>
    <property type="molecule type" value="Genomic_DNA"/>
</dbReference>
<organism evidence="2 3">
    <name type="scientific">Symbiodinium natans</name>
    <dbReference type="NCBI Taxonomy" id="878477"/>
    <lineage>
        <taxon>Eukaryota</taxon>
        <taxon>Sar</taxon>
        <taxon>Alveolata</taxon>
        <taxon>Dinophyceae</taxon>
        <taxon>Suessiales</taxon>
        <taxon>Symbiodiniaceae</taxon>
        <taxon>Symbiodinium</taxon>
    </lineage>
</organism>
<sequence>MSVTIAVSPSDEEQQPETSEGKGLEVEGAARVFHDAGETKLLDPMSPELSNQASAAREYLDKHNLVEFTQLLVQSVTRLISVTSLRISRLLFRFYFPEPEPRPRPPPMTAEDERGLLASMLRG</sequence>
<reference evidence="2" key="1">
    <citation type="submission" date="2021-02" db="EMBL/GenBank/DDBJ databases">
        <authorList>
            <person name="Dougan E. K."/>
            <person name="Rhodes N."/>
            <person name="Thang M."/>
            <person name="Chan C."/>
        </authorList>
    </citation>
    <scope>NUCLEOTIDE SEQUENCE</scope>
</reference>
<evidence type="ECO:0000313" key="2">
    <source>
        <dbReference type="EMBL" id="CAE7570632.1"/>
    </source>
</evidence>
<feature type="region of interest" description="Disordered" evidence="1">
    <location>
        <begin position="1"/>
        <end position="27"/>
    </location>
</feature>
<dbReference type="AlphaFoldDB" id="A0A812UMM9"/>
<keyword evidence="3" id="KW-1185">Reference proteome</keyword>
<evidence type="ECO:0000256" key="1">
    <source>
        <dbReference type="SAM" id="MobiDB-lite"/>
    </source>
</evidence>
<accession>A0A812UMM9</accession>
<dbReference type="OrthoDB" id="431055at2759"/>
<proteinExistence type="predicted"/>
<evidence type="ECO:0000313" key="3">
    <source>
        <dbReference type="Proteomes" id="UP000604046"/>
    </source>
</evidence>
<protein>
    <submittedName>
        <fullName evidence="2">Uncharacterized protein</fullName>
    </submittedName>
</protein>
<gene>
    <name evidence="2" type="ORF">SNAT2548_LOCUS32488</name>
</gene>
<name>A0A812UMM9_9DINO</name>
<comment type="caution">
    <text evidence="2">The sequence shown here is derived from an EMBL/GenBank/DDBJ whole genome shotgun (WGS) entry which is preliminary data.</text>
</comment>
<dbReference type="Proteomes" id="UP000604046">
    <property type="component" value="Unassembled WGS sequence"/>
</dbReference>